<dbReference type="EMBL" id="MT143892">
    <property type="protein sequence ID" value="QJB04907.1"/>
    <property type="molecule type" value="Genomic_DNA"/>
</dbReference>
<evidence type="ECO:0000313" key="2">
    <source>
        <dbReference type="EMBL" id="QJB00915.1"/>
    </source>
</evidence>
<accession>A0A6M3MAX1</accession>
<protein>
    <submittedName>
        <fullName evidence="3">Uncharacterized protein</fullName>
    </submittedName>
</protein>
<gene>
    <name evidence="2" type="ORF">MM171A00156_0009</name>
    <name evidence="3" type="ORF">MM171B00154_0018</name>
</gene>
<dbReference type="EMBL" id="MT143703">
    <property type="protein sequence ID" value="QJB00915.1"/>
    <property type="molecule type" value="Genomic_DNA"/>
</dbReference>
<feature type="compositionally biased region" description="Basic and acidic residues" evidence="1">
    <location>
        <begin position="1"/>
        <end position="30"/>
    </location>
</feature>
<dbReference type="AlphaFoldDB" id="A0A6M3MAX1"/>
<evidence type="ECO:0000313" key="3">
    <source>
        <dbReference type="EMBL" id="QJB04907.1"/>
    </source>
</evidence>
<organism evidence="3">
    <name type="scientific">viral metagenome</name>
    <dbReference type="NCBI Taxonomy" id="1070528"/>
    <lineage>
        <taxon>unclassified sequences</taxon>
        <taxon>metagenomes</taxon>
        <taxon>organismal metagenomes</taxon>
    </lineage>
</organism>
<sequence>MSLDKAIQHGKEHRKGYAERGKPGRFDATCRPHGGGNPSMVCTYCERNRLFRHLRRVDAVAVTQEGWDD</sequence>
<evidence type="ECO:0000256" key="1">
    <source>
        <dbReference type="SAM" id="MobiDB-lite"/>
    </source>
</evidence>
<name>A0A6M3MAX1_9ZZZZ</name>
<reference evidence="3" key="1">
    <citation type="submission" date="2020-03" db="EMBL/GenBank/DDBJ databases">
        <title>The deep terrestrial virosphere.</title>
        <authorList>
            <person name="Holmfeldt K."/>
            <person name="Nilsson E."/>
            <person name="Simone D."/>
            <person name="Lopez-Fernandez M."/>
            <person name="Wu X."/>
            <person name="de Brujin I."/>
            <person name="Lundin D."/>
            <person name="Andersson A."/>
            <person name="Bertilsson S."/>
            <person name="Dopson M."/>
        </authorList>
    </citation>
    <scope>NUCLEOTIDE SEQUENCE</scope>
    <source>
        <strain evidence="2">MM171A00156</strain>
        <strain evidence="3">MM171B00154</strain>
    </source>
</reference>
<feature type="region of interest" description="Disordered" evidence="1">
    <location>
        <begin position="1"/>
        <end position="32"/>
    </location>
</feature>
<proteinExistence type="predicted"/>